<feature type="chain" id="PRO_5012566896" description="Phosphonate ABC transporter substrate-binding protein" evidence="3">
    <location>
        <begin position="27"/>
        <end position="307"/>
    </location>
</feature>
<evidence type="ECO:0000256" key="1">
    <source>
        <dbReference type="ARBA" id="ARBA00007162"/>
    </source>
</evidence>
<dbReference type="SUPFAM" id="SSF53850">
    <property type="entry name" value="Periplasmic binding protein-like II"/>
    <property type="match status" value="1"/>
</dbReference>
<dbReference type="GO" id="GO:0043190">
    <property type="term" value="C:ATP-binding cassette (ABC) transporter complex"/>
    <property type="evidence" value="ECO:0007669"/>
    <property type="project" value="InterPro"/>
</dbReference>
<dbReference type="NCBIfam" id="TIGR01098">
    <property type="entry name" value="3A0109s03R"/>
    <property type="match status" value="1"/>
</dbReference>
<keyword evidence="5" id="KW-1185">Reference proteome</keyword>
<sequence>MFFIRKRVNRMSIWAIALSILTAACSAPNPTGSADLNSDSSVAEVKELYIAVIPDRSAEIQQEKKQKFAAYLESTLGIPTDFEITPNYETSIQLIVEEKVEMAYLGPFSYIKAKDQNPNIEPLVAHIEKSTGRPGYTGVIVADTSQGIKSLEDLRGKRFGFVSQSSTSGYLVPSAQFQEIGINPEDDFAQIDYAGSHDKNTMALAQGKVDAIAIEEKVYQKAIESGELSSDRYTILWQSDPLPNAPLVIRSTLPDKFKLKVRKALIEAPPGLGLVGGDQASGYTSVQDEDYEPIRRIQETLGLDNSD</sequence>
<dbReference type="Proteomes" id="UP000183940">
    <property type="component" value="Unassembled WGS sequence"/>
</dbReference>
<keyword evidence="2 3" id="KW-0732">Signal</keyword>
<feature type="signal peptide" evidence="3">
    <location>
        <begin position="1"/>
        <end position="26"/>
    </location>
</feature>
<evidence type="ECO:0008006" key="6">
    <source>
        <dbReference type="Google" id="ProtNLM"/>
    </source>
</evidence>
<accession>A0A1L9QVQ7</accession>
<evidence type="ECO:0000256" key="2">
    <source>
        <dbReference type="ARBA" id="ARBA00022729"/>
    </source>
</evidence>
<dbReference type="STRING" id="1925591.BI308_05120"/>
<dbReference type="InterPro" id="IPR005770">
    <property type="entry name" value="PhnD"/>
</dbReference>
<organism evidence="4 5">
    <name type="scientific">Roseofilum reptotaenium AO1-A</name>
    <dbReference type="NCBI Taxonomy" id="1925591"/>
    <lineage>
        <taxon>Bacteria</taxon>
        <taxon>Bacillati</taxon>
        <taxon>Cyanobacteriota</taxon>
        <taxon>Cyanophyceae</taxon>
        <taxon>Desertifilales</taxon>
        <taxon>Desertifilaceae</taxon>
        <taxon>Roseofilum</taxon>
    </lineage>
</organism>
<dbReference type="PROSITE" id="PS51257">
    <property type="entry name" value="PROKAR_LIPOPROTEIN"/>
    <property type="match status" value="1"/>
</dbReference>
<dbReference type="EMBL" id="MLAW01000005">
    <property type="protein sequence ID" value="OJJ26753.1"/>
    <property type="molecule type" value="Genomic_DNA"/>
</dbReference>
<gene>
    <name evidence="4" type="ORF">BI308_05120</name>
</gene>
<name>A0A1L9QVQ7_9CYAN</name>
<proteinExistence type="inferred from homology"/>
<dbReference type="Pfam" id="PF12974">
    <property type="entry name" value="Phosphonate-bd"/>
    <property type="match status" value="1"/>
</dbReference>
<evidence type="ECO:0000313" key="4">
    <source>
        <dbReference type="EMBL" id="OJJ26753.1"/>
    </source>
</evidence>
<dbReference type="GO" id="GO:0055085">
    <property type="term" value="P:transmembrane transport"/>
    <property type="evidence" value="ECO:0007669"/>
    <property type="project" value="InterPro"/>
</dbReference>
<comment type="caution">
    <text evidence="4">The sequence shown here is derived from an EMBL/GenBank/DDBJ whole genome shotgun (WGS) entry which is preliminary data.</text>
</comment>
<dbReference type="PANTHER" id="PTHR35841:SF1">
    <property type="entry name" value="PHOSPHONATES-BINDING PERIPLASMIC PROTEIN"/>
    <property type="match status" value="1"/>
</dbReference>
<comment type="similarity">
    <text evidence="1">Belongs to the phosphate/phosphite/phosphonate binding protein family.</text>
</comment>
<evidence type="ECO:0000313" key="5">
    <source>
        <dbReference type="Proteomes" id="UP000183940"/>
    </source>
</evidence>
<reference evidence="4" key="1">
    <citation type="submission" date="2016-10" db="EMBL/GenBank/DDBJ databases">
        <title>CRISPR-Cas defence system in Roseofilum reptotaenium: evidence of a bacteriophage-cyanobacterium arms race in the coral black band disease.</title>
        <authorList>
            <person name="Buerger P."/>
            <person name="Wood-Charlson E.M."/>
            <person name="Weynberg K.D."/>
            <person name="Willis B."/>
            <person name="Van Oppen M.J."/>
        </authorList>
    </citation>
    <scope>NUCLEOTIDE SEQUENCE [LARGE SCALE GENOMIC DNA]</scope>
    <source>
        <strain evidence="4">AO1-A</strain>
    </source>
</reference>
<dbReference type="PANTHER" id="PTHR35841">
    <property type="entry name" value="PHOSPHONATES-BINDING PERIPLASMIC PROTEIN"/>
    <property type="match status" value="1"/>
</dbReference>
<dbReference type="AlphaFoldDB" id="A0A1L9QVQ7"/>
<dbReference type="Gene3D" id="3.40.190.10">
    <property type="entry name" value="Periplasmic binding protein-like II"/>
    <property type="match status" value="2"/>
</dbReference>
<evidence type="ECO:0000256" key="3">
    <source>
        <dbReference type="SAM" id="SignalP"/>
    </source>
</evidence>
<protein>
    <recommendedName>
        <fullName evidence="6">Phosphonate ABC transporter substrate-binding protein</fullName>
    </recommendedName>
</protein>
<dbReference type="CDD" id="cd01071">
    <property type="entry name" value="PBP2_PhnD_like"/>
    <property type="match status" value="1"/>
</dbReference>